<keyword evidence="4 5" id="KW-0411">Iron-sulfur</keyword>
<dbReference type="EC" id="1.17.7.4" evidence="5"/>
<keyword evidence="3 5" id="KW-0408">Iron</keyword>
<evidence type="ECO:0000313" key="6">
    <source>
        <dbReference type="EMBL" id="TFY88813.1"/>
    </source>
</evidence>
<keyword evidence="5" id="KW-0414">Isoprene biosynthesis</keyword>
<keyword evidence="7" id="KW-1185">Reference proteome</keyword>
<dbReference type="GO" id="GO:0050992">
    <property type="term" value="P:dimethylallyl diphosphate biosynthetic process"/>
    <property type="evidence" value="ECO:0007669"/>
    <property type="project" value="UniProtKB-UniRule"/>
</dbReference>
<feature type="binding site" evidence="5">
    <location>
        <position position="74"/>
    </location>
    <ligand>
        <name>isopentenyl diphosphate</name>
        <dbReference type="ChEBI" id="CHEBI:128769"/>
    </ligand>
</feature>
<comment type="catalytic activity">
    <reaction evidence="5">
        <text>isopentenyl diphosphate + 2 oxidized [2Fe-2S]-[ferredoxin] + H2O = (2E)-4-hydroxy-3-methylbut-2-enyl diphosphate + 2 reduced [2Fe-2S]-[ferredoxin] + 2 H(+)</text>
        <dbReference type="Rhea" id="RHEA:24488"/>
        <dbReference type="Rhea" id="RHEA-COMP:10000"/>
        <dbReference type="Rhea" id="RHEA-COMP:10001"/>
        <dbReference type="ChEBI" id="CHEBI:15377"/>
        <dbReference type="ChEBI" id="CHEBI:15378"/>
        <dbReference type="ChEBI" id="CHEBI:33737"/>
        <dbReference type="ChEBI" id="CHEBI:33738"/>
        <dbReference type="ChEBI" id="CHEBI:128753"/>
        <dbReference type="ChEBI" id="CHEBI:128769"/>
        <dbReference type="EC" id="1.17.7.4"/>
    </reaction>
</comment>
<comment type="pathway">
    <text evidence="5">Isoprenoid biosynthesis; isopentenyl diphosphate biosynthesis via DXP pathway; isopentenyl diphosphate from 1-deoxy-D-xylulose 5-phosphate: step 6/6.</text>
</comment>
<protein>
    <recommendedName>
        <fullName evidence="5">4-hydroxy-3-methylbut-2-enyl diphosphate reductase</fullName>
        <shortName evidence="5">HMBPP reductase</shortName>
        <ecNumber evidence="5">1.17.7.4</ecNumber>
    </recommendedName>
</protein>
<feature type="binding site" evidence="5">
    <location>
        <position position="222"/>
    </location>
    <ligand>
        <name>isopentenyl diphosphate</name>
        <dbReference type="ChEBI" id="CHEBI:128769"/>
    </ligand>
</feature>
<feature type="binding site" evidence="5">
    <location>
        <position position="124"/>
    </location>
    <ligand>
        <name>(2E)-4-hydroxy-3-methylbut-2-enyl diphosphate</name>
        <dbReference type="ChEBI" id="CHEBI:128753"/>
    </ligand>
</feature>
<feature type="binding site" evidence="5">
    <location>
        <position position="41"/>
    </location>
    <ligand>
        <name>dimethylallyl diphosphate</name>
        <dbReference type="ChEBI" id="CHEBI:57623"/>
    </ligand>
</feature>
<dbReference type="AlphaFoldDB" id="A0A4Z0AQY9"/>
<dbReference type="HAMAP" id="MF_00191">
    <property type="entry name" value="IspH"/>
    <property type="match status" value="1"/>
</dbReference>
<dbReference type="OrthoDB" id="9804068at2"/>
<feature type="binding site" evidence="5">
    <location>
        <position position="124"/>
    </location>
    <ligand>
        <name>isopentenyl diphosphate</name>
        <dbReference type="ChEBI" id="CHEBI:128769"/>
    </ligand>
</feature>
<dbReference type="UniPathway" id="UPA00059">
    <property type="reaction ID" value="UER00105"/>
</dbReference>
<accession>A0A4Z0AQY9</accession>
<evidence type="ECO:0000313" key="7">
    <source>
        <dbReference type="Proteomes" id="UP000297391"/>
    </source>
</evidence>
<dbReference type="EMBL" id="QUZU01000015">
    <property type="protein sequence ID" value="TFY88813.1"/>
    <property type="molecule type" value="Genomic_DNA"/>
</dbReference>
<feature type="binding site" evidence="5">
    <location>
        <position position="74"/>
    </location>
    <ligand>
        <name>dimethylallyl diphosphate</name>
        <dbReference type="ChEBI" id="CHEBI:57623"/>
    </ligand>
</feature>
<evidence type="ECO:0000256" key="5">
    <source>
        <dbReference type="HAMAP-Rule" id="MF_00191"/>
    </source>
</evidence>
<comment type="similarity">
    <text evidence="5">Belongs to the IspH family.</text>
</comment>
<feature type="binding site" evidence="5">
    <location>
        <position position="222"/>
    </location>
    <ligand>
        <name>dimethylallyl diphosphate</name>
        <dbReference type="ChEBI" id="CHEBI:57623"/>
    </ligand>
</feature>
<dbReference type="Gene3D" id="3.40.50.11270">
    <property type="match status" value="1"/>
</dbReference>
<feature type="binding site" evidence="5">
    <location>
        <position position="41"/>
    </location>
    <ligand>
        <name>(2E)-4-hydroxy-3-methylbut-2-enyl diphosphate</name>
        <dbReference type="ChEBI" id="CHEBI:128753"/>
    </ligand>
</feature>
<name>A0A4Z0AQY9_9PSED</name>
<feature type="binding site" evidence="5">
    <location>
        <position position="224"/>
    </location>
    <ligand>
        <name>isopentenyl diphosphate</name>
        <dbReference type="ChEBI" id="CHEBI:128769"/>
    </ligand>
</feature>
<dbReference type="PANTHER" id="PTHR30426:SF0">
    <property type="entry name" value="4-HYDROXY-3-METHYLBUT-2-ENYL DIPHOSPHATE REDUCTASE"/>
    <property type="match status" value="1"/>
</dbReference>
<feature type="binding site" evidence="5">
    <location>
        <position position="164"/>
    </location>
    <ligand>
        <name>(2E)-4-hydroxy-3-methylbut-2-enyl diphosphate</name>
        <dbReference type="ChEBI" id="CHEBI:128753"/>
    </ligand>
</feature>
<evidence type="ECO:0000256" key="3">
    <source>
        <dbReference type="ARBA" id="ARBA00023004"/>
    </source>
</evidence>
<feature type="binding site" evidence="5">
    <location>
        <position position="12"/>
    </location>
    <ligand>
        <name>[4Fe-4S] cluster</name>
        <dbReference type="ChEBI" id="CHEBI:49883"/>
    </ligand>
</feature>
<feature type="binding site" evidence="5">
    <location>
        <position position="96"/>
    </location>
    <ligand>
        <name>[4Fe-4S] cluster</name>
        <dbReference type="ChEBI" id="CHEBI:49883"/>
    </ligand>
</feature>
<dbReference type="Pfam" id="PF02401">
    <property type="entry name" value="LYTB"/>
    <property type="match status" value="1"/>
</dbReference>
<evidence type="ECO:0000256" key="4">
    <source>
        <dbReference type="ARBA" id="ARBA00023014"/>
    </source>
</evidence>
<dbReference type="RefSeq" id="WP_135289782.1">
    <property type="nucleotide sequence ID" value="NZ_QUZU01000015.1"/>
</dbReference>
<dbReference type="GO" id="GO:0051745">
    <property type="term" value="F:4-hydroxy-3-methylbut-2-enyl diphosphate reductase activity"/>
    <property type="evidence" value="ECO:0007669"/>
    <property type="project" value="UniProtKB-UniRule"/>
</dbReference>
<proteinExistence type="inferred from homology"/>
<feature type="binding site" evidence="5">
    <location>
        <position position="266"/>
    </location>
    <ligand>
        <name>dimethylallyl diphosphate</name>
        <dbReference type="ChEBI" id="CHEBI:57623"/>
    </ligand>
</feature>
<organism evidence="6 7">
    <name type="scientific">Pseudomonas kairouanensis</name>
    <dbReference type="NCBI Taxonomy" id="2293832"/>
    <lineage>
        <taxon>Bacteria</taxon>
        <taxon>Pseudomonadati</taxon>
        <taxon>Pseudomonadota</taxon>
        <taxon>Gammaproteobacteria</taxon>
        <taxon>Pseudomonadales</taxon>
        <taxon>Pseudomonadaceae</taxon>
        <taxon>Pseudomonas</taxon>
    </lineage>
</organism>
<dbReference type="PANTHER" id="PTHR30426">
    <property type="entry name" value="4-HYDROXY-3-METHYLBUT-2-ENYL DIPHOSPHATE REDUCTASE"/>
    <property type="match status" value="1"/>
</dbReference>
<comment type="caution">
    <text evidence="6">The sequence shown here is derived from an EMBL/GenBank/DDBJ whole genome shotgun (WGS) entry which is preliminary data.</text>
</comment>
<feature type="binding site" evidence="5">
    <location>
        <position position="266"/>
    </location>
    <ligand>
        <name>isopentenyl diphosphate</name>
        <dbReference type="ChEBI" id="CHEBI:128769"/>
    </ligand>
</feature>
<comment type="caution">
    <text evidence="5">Lacks conserved residue(s) required for the propagation of feature annotation.</text>
</comment>
<feature type="binding site" evidence="5">
    <location>
        <position position="224"/>
    </location>
    <ligand>
        <name>(2E)-4-hydroxy-3-methylbut-2-enyl diphosphate</name>
        <dbReference type="ChEBI" id="CHEBI:128753"/>
    </ligand>
</feature>
<dbReference type="NCBIfam" id="TIGR00216">
    <property type="entry name" value="ispH_lytB"/>
    <property type="match status" value="1"/>
</dbReference>
<comment type="catalytic activity">
    <reaction evidence="5">
        <text>dimethylallyl diphosphate + 2 oxidized [2Fe-2S]-[ferredoxin] + H2O = (2E)-4-hydroxy-3-methylbut-2-enyl diphosphate + 2 reduced [2Fe-2S]-[ferredoxin] + 2 H(+)</text>
        <dbReference type="Rhea" id="RHEA:24825"/>
        <dbReference type="Rhea" id="RHEA-COMP:10000"/>
        <dbReference type="Rhea" id="RHEA-COMP:10001"/>
        <dbReference type="ChEBI" id="CHEBI:15377"/>
        <dbReference type="ChEBI" id="CHEBI:15378"/>
        <dbReference type="ChEBI" id="CHEBI:33737"/>
        <dbReference type="ChEBI" id="CHEBI:33738"/>
        <dbReference type="ChEBI" id="CHEBI:57623"/>
        <dbReference type="ChEBI" id="CHEBI:128753"/>
        <dbReference type="EC" id="1.17.7.4"/>
    </reaction>
</comment>
<dbReference type="GO" id="GO:0019288">
    <property type="term" value="P:isopentenyl diphosphate biosynthetic process, methylerythritol 4-phosphate pathway"/>
    <property type="evidence" value="ECO:0007669"/>
    <property type="project" value="UniProtKB-UniRule"/>
</dbReference>
<feature type="binding site" evidence="5">
    <location>
        <position position="41"/>
    </location>
    <ligand>
        <name>isopentenyl diphosphate</name>
        <dbReference type="ChEBI" id="CHEBI:128769"/>
    </ligand>
</feature>
<reference evidence="6 7" key="1">
    <citation type="journal article" date="2019" name="Syst. Appl. Microbiol.">
        <title>New species of pathogenic Pseudomonas isolated from citrus in Tunisia: Proposal of Pseudomonas kairouanensis sp. nov. and Pseudomonas nabeulensis sp. nov.</title>
        <authorList>
            <person name="Oueslati M."/>
            <person name="Mulet M."/>
            <person name="Gomila M."/>
            <person name="Berge O."/>
            <person name="Hajlaoui M.R."/>
            <person name="Lalucat J."/>
            <person name="Sadfi-Zouaoui N."/>
            <person name="Garcia-Valdes E."/>
        </authorList>
    </citation>
    <scope>NUCLEOTIDE SEQUENCE [LARGE SCALE GENOMIC DNA]</scope>
    <source>
        <strain evidence="6 7">KC12</strain>
    </source>
</reference>
<comment type="function">
    <text evidence="5">Catalyzes the conversion of 1-hydroxy-2-methyl-2-(E)-butenyl 4-diphosphate (HMBPP) into a mixture of isopentenyl diphosphate (IPP) and dimethylallyl diphosphate (DMAPP). Acts in the terminal step of the DOXP/MEP pathway for isoprenoid precursor biosynthesis.</text>
</comment>
<keyword evidence="5 6" id="KW-0560">Oxidoreductase</keyword>
<feature type="active site" description="Proton donor" evidence="5">
    <location>
        <position position="126"/>
    </location>
</feature>
<dbReference type="InterPro" id="IPR003451">
    <property type="entry name" value="LytB/IspH"/>
</dbReference>
<keyword evidence="2 5" id="KW-0479">Metal-binding</keyword>
<feature type="binding site" evidence="5">
    <location>
        <position position="222"/>
    </location>
    <ligand>
        <name>(2E)-4-hydroxy-3-methylbut-2-enyl diphosphate</name>
        <dbReference type="ChEBI" id="CHEBI:128753"/>
    </ligand>
</feature>
<feature type="binding site" evidence="5">
    <location>
        <position position="194"/>
    </location>
    <ligand>
        <name>[4Fe-4S] cluster</name>
        <dbReference type="ChEBI" id="CHEBI:49883"/>
    </ligand>
</feature>
<dbReference type="NCBIfam" id="NF002190">
    <property type="entry name" value="PRK01045.1-4"/>
    <property type="match status" value="1"/>
</dbReference>
<dbReference type="Gene3D" id="3.40.1010.20">
    <property type="entry name" value="4-hydroxy-3-methylbut-2-enyl diphosphate reductase, catalytic domain"/>
    <property type="match status" value="2"/>
</dbReference>
<dbReference type="UniPathway" id="UPA00056">
    <property type="reaction ID" value="UER00097"/>
</dbReference>
<dbReference type="GO" id="GO:0016114">
    <property type="term" value="P:terpenoid biosynthetic process"/>
    <property type="evidence" value="ECO:0007669"/>
    <property type="project" value="UniProtKB-UniRule"/>
</dbReference>
<dbReference type="GO" id="GO:0046872">
    <property type="term" value="F:metal ion binding"/>
    <property type="evidence" value="ECO:0007669"/>
    <property type="project" value="UniProtKB-KW"/>
</dbReference>
<comment type="pathway">
    <text evidence="5">Isoprenoid biosynthesis; dimethylallyl diphosphate biosynthesis; dimethylallyl diphosphate from (2E)-4-hydroxy-3-methylbutenyl diphosphate: step 1/1.</text>
</comment>
<evidence type="ECO:0000256" key="1">
    <source>
        <dbReference type="ARBA" id="ARBA00022485"/>
    </source>
</evidence>
<evidence type="ECO:0000256" key="2">
    <source>
        <dbReference type="ARBA" id="ARBA00022723"/>
    </source>
</evidence>
<gene>
    <name evidence="5 6" type="primary">ispH</name>
    <name evidence="6" type="ORF">DYL59_14345</name>
</gene>
<dbReference type="CDD" id="cd13944">
    <property type="entry name" value="lytB_ispH"/>
    <property type="match status" value="1"/>
</dbReference>
<feature type="binding site" evidence="5">
    <location>
        <position position="74"/>
    </location>
    <ligand>
        <name>(2E)-4-hydroxy-3-methylbut-2-enyl diphosphate</name>
        <dbReference type="ChEBI" id="CHEBI:128753"/>
    </ligand>
</feature>
<feature type="binding site" evidence="5">
    <location>
        <position position="124"/>
    </location>
    <ligand>
        <name>dimethylallyl diphosphate</name>
        <dbReference type="ChEBI" id="CHEBI:57623"/>
    </ligand>
</feature>
<feature type="binding site" evidence="5">
    <location>
        <position position="266"/>
    </location>
    <ligand>
        <name>(2E)-4-hydroxy-3-methylbut-2-enyl diphosphate</name>
        <dbReference type="ChEBI" id="CHEBI:128753"/>
    </ligand>
</feature>
<keyword evidence="1 5" id="KW-0004">4Fe-4S</keyword>
<comment type="cofactor">
    <cofactor evidence="5">
        <name>[4Fe-4S] cluster</name>
        <dbReference type="ChEBI" id="CHEBI:49883"/>
    </cofactor>
    <text evidence="5">Binds 1 [4Fe-4S] cluster per subunit.</text>
</comment>
<feature type="binding site" evidence="5">
    <location>
        <position position="224"/>
    </location>
    <ligand>
        <name>dimethylallyl diphosphate</name>
        <dbReference type="ChEBI" id="CHEBI:57623"/>
    </ligand>
</feature>
<dbReference type="GO" id="GO:0051539">
    <property type="term" value="F:4 iron, 4 sulfur cluster binding"/>
    <property type="evidence" value="ECO:0007669"/>
    <property type="project" value="UniProtKB-UniRule"/>
</dbReference>
<sequence length="311" mass="33498">MNVILAQPRGFCAGVVRAIDSVESAIQQYGIPVYVRHEIVHNQHVVQSLRQQGARFVEALSDVPPGAVTIFSAHGVAREVEAQARQRRLQVIDATCPLVTKVHQHARQYAARGYQLVLIGEPGHPEVVGIQGQVDAQVTLIQTVEQVAALSFPADTPLAYLTQTTLSVDDTRAVVTALMQRYPLIVGPASRDICYAVQNRQQAVRELCTRVDVLLVVGSANSANSVTLCTLANDSGTPSYRVADGSAVQAHWFTADMTVGITAGASTPETSVEDVLATLARIAPVHVQTLPGREERVHFRPPLGLIARQPS</sequence>
<dbReference type="Proteomes" id="UP000297391">
    <property type="component" value="Unassembled WGS sequence"/>
</dbReference>